<dbReference type="PROSITE" id="PS50012">
    <property type="entry name" value="RCC1_3"/>
    <property type="match status" value="2"/>
</dbReference>
<organism evidence="3 4">
    <name type="scientific">Fusarium zealandicum</name>
    <dbReference type="NCBI Taxonomy" id="1053134"/>
    <lineage>
        <taxon>Eukaryota</taxon>
        <taxon>Fungi</taxon>
        <taxon>Dikarya</taxon>
        <taxon>Ascomycota</taxon>
        <taxon>Pezizomycotina</taxon>
        <taxon>Sordariomycetes</taxon>
        <taxon>Hypocreomycetidae</taxon>
        <taxon>Hypocreales</taxon>
        <taxon>Nectriaceae</taxon>
        <taxon>Fusarium</taxon>
        <taxon>Fusarium staphyleae species complex</taxon>
    </lineage>
</organism>
<dbReference type="EMBL" id="JABEYC010000565">
    <property type="protein sequence ID" value="KAF4976161.1"/>
    <property type="molecule type" value="Genomic_DNA"/>
</dbReference>
<keyword evidence="1" id="KW-0677">Repeat</keyword>
<feature type="repeat" description="RCC1" evidence="2">
    <location>
        <begin position="234"/>
        <end position="287"/>
    </location>
</feature>
<dbReference type="Proteomes" id="UP000635477">
    <property type="component" value="Unassembled WGS sequence"/>
</dbReference>
<reference evidence="3" key="2">
    <citation type="submission" date="2020-05" db="EMBL/GenBank/DDBJ databases">
        <authorList>
            <person name="Kim H.-S."/>
            <person name="Proctor R.H."/>
            <person name="Brown D.W."/>
        </authorList>
    </citation>
    <scope>NUCLEOTIDE SEQUENCE</scope>
    <source>
        <strain evidence="3">NRRL 22465</strain>
    </source>
</reference>
<feature type="repeat" description="RCC1" evidence="2">
    <location>
        <begin position="288"/>
        <end position="343"/>
    </location>
</feature>
<dbReference type="InterPro" id="IPR000408">
    <property type="entry name" value="Reg_chr_condens"/>
</dbReference>
<keyword evidence="4" id="KW-1185">Reference proteome</keyword>
<dbReference type="PANTHER" id="PTHR45622">
    <property type="entry name" value="UBIQUITIN-PROTEIN LIGASE E3A-RELATED"/>
    <property type="match status" value="1"/>
</dbReference>
<proteinExistence type="predicted"/>
<dbReference type="OrthoDB" id="5370059at2759"/>
<evidence type="ECO:0000256" key="2">
    <source>
        <dbReference type="PROSITE-ProRule" id="PRU00235"/>
    </source>
</evidence>
<gene>
    <name evidence="3" type="ORF">FZEAL_7139</name>
</gene>
<dbReference type="InterPro" id="IPR009091">
    <property type="entry name" value="RCC1/BLIP-II"/>
</dbReference>
<evidence type="ECO:0000313" key="3">
    <source>
        <dbReference type="EMBL" id="KAF4976161.1"/>
    </source>
</evidence>
<dbReference type="InterPro" id="IPR051709">
    <property type="entry name" value="Ub-ligase/GTPase-reg"/>
</dbReference>
<dbReference type="GO" id="GO:0005737">
    <property type="term" value="C:cytoplasm"/>
    <property type="evidence" value="ECO:0007669"/>
    <property type="project" value="TreeGrafter"/>
</dbReference>
<evidence type="ECO:0000256" key="1">
    <source>
        <dbReference type="ARBA" id="ARBA00022737"/>
    </source>
</evidence>
<dbReference type="AlphaFoldDB" id="A0A8H4UGJ7"/>
<dbReference type="Gene3D" id="2.130.10.30">
    <property type="entry name" value="Regulator of chromosome condensation 1/beta-lactamase-inhibitor protein II"/>
    <property type="match status" value="1"/>
</dbReference>
<dbReference type="PANTHER" id="PTHR45622:SF70">
    <property type="entry name" value="SECRETION-REGULATING GUANINE NUCLEOTIDE EXCHANGE FACTOR"/>
    <property type="match status" value="1"/>
</dbReference>
<sequence length="347" mass="37319">MELPVRAAQTHSLMDLYAAGLNAWDQLIFNPPTAGEEPDDIFSFTKVLGAQSIGRIAAHMCFTAVKLDNNWSVAGASPSFYKEEEKECLFEYPSAISADGKIVTAESRKPITSSDQPQAIVQYSSLAAWKGNRSTYSWPCSSRIRRIASYNAGFVILHEDASVSILGDPRFADCLGRDVDESRYGHPVTGRTMANSTFSPAHVPNLVPDLNDLGEPVKKVAAGGYTVAALTEGGGLYIWGADPTGSHILHQVFPGLSGIPNYVEVDGDKDVQDIALGESHAIALTTDGCVYVVGDNTNGQLGLGKDLKDPVESWLRIDFKVPLEREIVGVEAGPRSSFIITAKANSE</sequence>
<dbReference type="Pfam" id="PF13540">
    <property type="entry name" value="RCC1_2"/>
    <property type="match status" value="2"/>
</dbReference>
<comment type="caution">
    <text evidence="3">The sequence shown here is derived from an EMBL/GenBank/DDBJ whole genome shotgun (WGS) entry which is preliminary data.</text>
</comment>
<evidence type="ECO:0000313" key="4">
    <source>
        <dbReference type="Proteomes" id="UP000635477"/>
    </source>
</evidence>
<accession>A0A8H4UGJ7</accession>
<protein>
    <submittedName>
        <fullName evidence="3">Uncharacterized protein</fullName>
    </submittedName>
</protein>
<name>A0A8H4UGJ7_9HYPO</name>
<reference evidence="3" key="1">
    <citation type="journal article" date="2020" name="BMC Genomics">
        <title>Correction to: Identification and distribution of gene clusters required for synthesis of sphingolipid metabolism inhibitors in diverse species of the filamentous fungus Fusarium.</title>
        <authorList>
            <person name="Kim H.S."/>
            <person name="Lohmar J.M."/>
            <person name="Busman M."/>
            <person name="Brown D.W."/>
            <person name="Naumann T.A."/>
            <person name="Divon H.H."/>
            <person name="Lysoe E."/>
            <person name="Uhlig S."/>
            <person name="Proctor R.H."/>
        </authorList>
    </citation>
    <scope>NUCLEOTIDE SEQUENCE</scope>
    <source>
        <strain evidence="3">NRRL 22465</strain>
    </source>
</reference>
<dbReference type="SUPFAM" id="SSF50985">
    <property type="entry name" value="RCC1/BLIP-II"/>
    <property type="match status" value="1"/>
</dbReference>